<reference evidence="3 4" key="1">
    <citation type="submission" date="2020-02" db="EMBL/GenBank/DDBJ databases">
        <title>Draft genome sequence of Haematococcus lacustris strain NIES-144.</title>
        <authorList>
            <person name="Morimoto D."/>
            <person name="Nakagawa S."/>
            <person name="Yoshida T."/>
            <person name="Sawayama S."/>
        </authorList>
    </citation>
    <scope>NUCLEOTIDE SEQUENCE [LARGE SCALE GENOMIC DNA]</scope>
    <source>
        <strain evidence="3 4">NIES-144</strain>
    </source>
</reference>
<gene>
    <name evidence="3" type="ORF">HaLaN_17219</name>
</gene>
<feature type="signal peptide" evidence="2">
    <location>
        <begin position="1"/>
        <end position="26"/>
    </location>
</feature>
<keyword evidence="4" id="KW-1185">Reference proteome</keyword>
<evidence type="ECO:0000256" key="1">
    <source>
        <dbReference type="SAM" id="MobiDB-lite"/>
    </source>
</evidence>
<evidence type="ECO:0000256" key="2">
    <source>
        <dbReference type="SAM" id="SignalP"/>
    </source>
</evidence>
<proteinExistence type="predicted"/>
<dbReference type="Proteomes" id="UP000485058">
    <property type="component" value="Unassembled WGS sequence"/>
</dbReference>
<name>A0A699ZW30_HAELA</name>
<feature type="region of interest" description="Disordered" evidence="1">
    <location>
        <begin position="41"/>
        <end position="64"/>
    </location>
</feature>
<dbReference type="EMBL" id="BLLF01001582">
    <property type="protein sequence ID" value="GFH20142.1"/>
    <property type="molecule type" value="Genomic_DNA"/>
</dbReference>
<evidence type="ECO:0000313" key="3">
    <source>
        <dbReference type="EMBL" id="GFH20142.1"/>
    </source>
</evidence>
<feature type="non-terminal residue" evidence="3">
    <location>
        <position position="1"/>
    </location>
</feature>
<organism evidence="3 4">
    <name type="scientific">Haematococcus lacustris</name>
    <name type="common">Green alga</name>
    <name type="synonym">Haematococcus pluvialis</name>
    <dbReference type="NCBI Taxonomy" id="44745"/>
    <lineage>
        <taxon>Eukaryota</taxon>
        <taxon>Viridiplantae</taxon>
        <taxon>Chlorophyta</taxon>
        <taxon>core chlorophytes</taxon>
        <taxon>Chlorophyceae</taxon>
        <taxon>CS clade</taxon>
        <taxon>Chlamydomonadales</taxon>
        <taxon>Haematococcaceae</taxon>
        <taxon>Haematococcus</taxon>
    </lineage>
</organism>
<comment type="caution">
    <text evidence="3">The sequence shown here is derived from an EMBL/GenBank/DDBJ whole genome shotgun (WGS) entry which is preliminary data.</text>
</comment>
<protein>
    <submittedName>
        <fullName evidence="3">Uncharacterized protein</fullName>
    </submittedName>
</protein>
<accession>A0A699ZW30</accession>
<sequence length="76" mass="7587">MASRQFTGMSLVGMVLLLAVVAQGPGQRHCQRRLSHCQLPGPGSLTGRSNLSGPGASASGGSARADALAQAVATGR</sequence>
<feature type="compositionally biased region" description="Low complexity" evidence="1">
    <location>
        <begin position="52"/>
        <end position="64"/>
    </location>
</feature>
<dbReference type="AlphaFoldDB" id="A0A699ZW30"/>
<evidence type="ECO:0000313" key="4">
    <source>
        <dbReference type="Proteomes" id="UP000485058"/>
    </source>
</evidence>
<keyword evidence="2" id="KW-0732">Signal</keyword>
<feature type="chain" id="PRO_5025332700" evidence="2">
    <location>
        <begin position="27"/>
        <end position="76"/>
    </location>
</feature>